<evidence type="ECO:0000313" key="1">
    <source>
        <dbReference type="EnsemblPlants" id="OB05G25770.1"/>
    </source>
</evidence>
<dbReference type="EnsemblPlants" id="OB05G25770.1">
    <property type="protein sequence ID" value="OB05G25770.1"/>
    <property type="gene ID" value="OB05G25770"/>
</dbReference>
<evidence type="ECO:0000313" key="2">
    <source>
        <dbReference type="Proteomes" id="UP000006038"/>
    </source>
</evidence>
<protein>
    <submittedName>
        <fullName evidence="1">Uncharacterized protein</fullName>
    </submittedName>
</protein>
<dbReference type="HOGENOM" id="CLU_2910970_0_0_1"/>
<reference evidence="1" key="1">
    <citation type="journal article" date="2013" name="Nat. Commun.">
        <title>Whole-genome sequencing of Oryza brachyantha reveals mechanisms underlying Oryza genome evolution.</title>
        <authorList>
            <person name="Chen J."/>
            <person name="Huang Q."/>
            <person name="Gao D."/>
            <person name="Wang J."/>
            <person name="Lang Y."/>
            <person name="Liu T."/>
            <person name="Li B."/>
            <person name="Bai Z."/>
            <person name="Luis Goicoechea J."/>
            <person name="Liang C."/>
            <person name="Chen C."/>
            <person name="Zhang W."/>
            <person name="Sun S."/>
            <person name="Liao Y."/>
            <person name="Zhang X."/>
            <person name="Yang L."/>
            <person name="Song C."/>
            <person name="Wang M."/>
            <person name="Shi J."/>
            <person name="Liu G."/>
            <person name="Liu J."/>
            <person name="Zhou H."/>
            <person name="Zhou W."/>
            <person name="Yu Q."/>
            <person name="An N."/>
            <person name="Chen Y."/>
            <person name="Cai Q."/>
            <person name="Wang B."/>
            <person name="Liu B."/>
            <person name="Min J."/>
            <person name="Huang Y."/>
            <person name="Wu H."/>
            <person name="Li Z."/>
            <person name="Zhang Y."/>
            <person name="Yin Y."/>
            <person name="Song W."/>
            <person name="Jiang J."/>
            <person name="Jackson S.A."/>
            <person name="Wing R.A."/>
            <person name="Wang J."/>
            <person name="Chen M."/>
        </authorList>
    </citation>
    <scope>NUCLEOTIDE SEQUENCE [LARGE SCALE GENOMIC DNA]</scope>
    <source>
        <strain evidence="1">cv. IRGC 101232</strain>
    </source>
</reference>
<name>J3M7K3_ORYBR</name>
<dbReference type="Gramene" id="OB05G25770.1">
    <property type="protein sequence ID" value="OB05G25770.1"/>
    <property type="gene ID" value="OB05G25770"/>
</dbReference>
<dbReference type="Proteomes" id="UP000006038">
    <property type="component" value="Chromosome 5"/>
</dbReference>
<organism evidence="1">
    <name type="scientific">Oryza brachyantha</name>
    <name type="common">malo sina</name>
    <dbReference type="NCBI Taxonomy" id="4533"/>
    <lineage>
        <taxon>Eukaryota</taxon>
        <taxon>Viridiplantae</taxon>
        <taxon>Streptophyta</taxon>
        <taxon>Embryophyta</taxon>
        <taxon>Tracheophyta</taxon>
        <taxon>Spermatophyta</taxon>
        <taxon>Magnoliopsida</taxon>
        <taxon>Liliopsida</taxon>
        <taxon>Poales</taxon>
        <taxon>Poaceae</taxon>
        <taxon>BOP clade</taxon>
        <taxon>Oryzoideae</taxon>
        <taxon>Oryzeae</taxon>
        <taxon>Oryzinae</taxon>
        <taxon>Oryza</taxon>
    </lineage>
</organism>
<proteinExistence type="predicted"/>
<sequence>MCLGILGLKFHSRNVVEPHYNSSFCEGMVLQSLLPYFAELYSKDFFFIISGLISINPSSSLF</sequence>
<dbReference type="AlphaFoldDB" id="J3M7K3"/>
<keyword evidence="2" id="KW-1185">Reference proteome</keyword>
<accession>J3M7K3</accession>
<reference evidence="1" key="2">
    <citation type="submission" date="2013-04" db="UniProtKB">
        <authorList>
            <consortium name="EnsemblPlants"/>
        </authorList>
    </citation>
    <scope>IDENTIFICATION</scope>
</reference>